<dbReference type="Pfam" id="PF02296">
    <property type="entry name" value="Alpha_adaptin_C"/>
    <property type="match status" value="1"/>
</dbReference>
<reference evidence="11 12" key="1">
    <citation type="journal article" date="2011" name="PLoS Pathog.">
        <title>Endophytic Life Strategies Decoded by Genome and Transcriptome Analyses of the Mutualistic Root Symbiont Piriformospora indica.</title>
        <authorList>
            <person name="Zuccaro A."/>
            <person name="Lahrmann U."/>
            <person name="Guldener U."/>
            <person name="Langen G."/>
            <person name="Pfiffi S."/>
            <person name="Biedenkopf D."/>
            <person name="Wong P."/>
            <person name="Samans B."/>
            <person name="Grimm C."/>
            <person name="Basiewicz M."/>
            <person name="Murat C."/>
            <person name="Martin F."/>
            <person name="Kogel K.H."/>
        </authorList>
    </citation>
    <scope>NUCLEOTIDE SEQUENCE [LARGE SCALE GENOMIC DNA]</scope>
    <source>
        <strain evidence="11 12">DSM 11827</strain>
    </source>
</reference>
<keyword evidence="5 7" id="KW-0472">Membrane</keyword>
<keyword evidence="12" id="KW-1185">Reference proteome</keyword>
<evidence type="ECO:0000256" key="1">
    <source>
        <dbReference type="ARBA" id="ARBA00004277"/>
    </source>
</evidence>
<dbReference type="SMART" id="SM00809">
    <property type="entry name" value="Alpha_adaptinC2"/>
    <property type="match status" value="1"/>
</dbReference>
<dbReference type="Pfam" id="PF02883">
    <property type="entry name" value="Alpha_adaptinC2"/>
    <property type="match status" value="1"/>
</dbReference>
<evidence type="ECO:0000256" key="9">
    <source>
        <dbReference type="SAM" id="MobiDB-lite"/>
    </source>
</evidence>
<dbReference type="EMBL" id="CAFZ01000467">
    <property type="protein sequence ID" value="CCA75535.1"/>
    <property type="molecule type" value="Genomic_DNA"/>
</dbReference>
<dbReference type="GO" id="GO:0072583">
    <property type="term" value="P:clathrin-dependent endocytosis"/>
    <property type="evidence" value="ECO:0007669"/>
    <property type="project" value="InterPro"/>
</dbReference>
<keyword evidence="4 7" id="KW-0653">Protein transport</keyword>
<protein>
    <recommendedName>
        <fullName evidence="7">AP-2 complex subunit alpha</fullName>
    </recommendedName>
</protein>
<dbReference type="AlphaFoldDB" id="G4TW42"/>
<comment type="subcellular location">
    <subcellularLocation>
        <location evidence="1">Membrane</location>
        <location evidence="1">Coated pit</location>
        <topology evidence="1">Peripheral membrane protein</topology>
        <orientation evidence="1">Cytoplasmic side</orientation>
    </subcellularLocation>
</comment>
<dbReference type="PANTHER" id="PTHR22780">
    <property type="entry name" value="ADAPTIN, ALPHA/GAMMA/EPSILON"/>
    <property type="match status" value="1"/>
</dbReference>
<dbReference type="HOGENOM" id="CLU_003824_1_0_1"/>
<evidence type="ECO:0000259" key="10">
    <source>
        <dbReference type="SMART" id="SM00809"/>
    </source>
</evidence>
<evidence type="ECO:0000256" key="5">
    <source>
        <dbReference type="ARBA" id="ARBA00023136"/>
    </source>
</evidence>
<feature type="domain" description="Clathrin adaptor alpha/beta/gamma-adaptin appendage Ig-like subdomain" evidence="10">
    <location>
        <begin position="668"/>
        <end position="779"/>
    </location>
</feature>
<dbReference type="InterPro" id="IPR003164">
    <property type="entry name" value="Clathrin_a-adaptin_app_sub_C"/>
</dbReference>
<evidence type="ECO:0000313" key="11">
    <source>
        <dbReference type="EMBL" id="CCA75535.1"/>
    </source>
</evidence>
<keyword evidence="3 7" id="KW-0254">Endocytosis</keyword>
<dbReference type="eggNOG" id="KOG1077">
    <property type="taxonomic scope" value="Eukaryota"/>
</dbReference>
<dbReference type="InterPro" id="IPR017104">
    <property type="entry name" value="AP2_complex_asu"/>
</dbReference>
<keyword evidence="6 7" id="KW-0168">Coated pit</keyword>
<sequence>MANIRRQFKDPQLSSYQRKKYVAKLIFVYILGYKVDVGHFEAANLVTSNKYTEKQIGYLAMTLMLHEHSELLLMVVNSIKKDLEENNEYNNCLALHAIANVGSNEMAETLGPSVHRLLISPTSPNFVKKKAALTLLRLYRKYPEVLPASDWAQRIVSIMDDDDLGVVVSVTSLVMAMAQDHLDAFSFCYQKAVDRLHKLVIDREYTATYAYYRIPSPWLQVKLLRLLQYYPPSIDPTVLDVLQKVLKAILNNSVEVASNVQQNNAQNAVLFEAIGLAIHLDATSPIVADAAELLARFISSKETNVRYLGLDTMAHLAARADSLYSIKQHQTTIINSLRDKDVSVRRRALDLLYSMCDTDNAEIIVGELLRYLRVADYGLREEMVLKIAISTEKFATSYKWYIDTILQLISSAGDHVGEEVWYRVVQITTNTENLQEYAARAIFEHLRQPQCHESLVKIGGYILGEYGHLVANDPGLSPIEQFQALHTKSPYCSAPTRALLLTTYIKWVNVFPEIKHHLVNVFERYRYVLDAELQQRACEYYAVATRETDDLLQQMCEEMPPFPPRESTLLNRLNKKHGDTEDGRVWVVGGKEVNEEREKAKLRKNTADQAGNTAANGNASGDVPDLMSLADIDLNGQSSASGVSTAPTIVYAPKPVLDSSPSIDKWYEKLCMSNDGILYENTSIQMGIKSEYHGHLGRIALYVGNKMTVPLTSFTATVTGHNPDALSITFAKIPSNTITSRTQAQHVIHVENKKPFDGSPVLMISYLAGSLTTINIQLPLLVTKFFEGVTLSQTDFFERWKLIGGPPREAQVVFPINLDESGNVDIAKNRKILLGHGFSLLSDVDPNPINLVGAGVLHTSSAGKVGCLLRVEPNKVAKLCRLTVRSTSEEVAGQVLAALQKPLSKNSAL</sequence>
<feature type="binding site" evidence="8">
    <location>
        <begin position="20"/>
        <end position="24"/>
    </location>
    <ligand>
        <name>a 1,2-diacyl-sn-glycero-3-phospho-(1D-myo-inositol-3,4,5-trisphosphate)</name>
        <dbReference type="ChEBI" id="CHEBI:57836"/>
    </ligand>
</feature>
<dbReference type="Gene3D" id="3.30.310.10">
    <property type="entry name" value="TATA-Binding Protein"/>
    <property type="match status" value="1"/>
</dbReference>
<dbReference type="Gene3D" id="1.25.10.10">
    <property type="entry name" value="Leucine-rich Repeat Variant"/>
    <property type="match status" value="1"/>
</dbReference>
<dbReference type="OrthoDB" id="28053at2759"/>
<dbReference type="GO" id="GO:0006886">
    <property type="term" value="P:intracellular protein transport"/>
    <property type="evidence" value="ECO:0007669"/>
    <property type="project" value="UniProtKB-UniRule"/>
</dbReference>
<dbReference type="InterPro" id="IPR012295">
    <property type="entry name" value="TBP_dom_sf"/>
</dbReference>
<dbReference type="PIRSF" id="PIRSF037091">
    <property type="entry name" value="AP2_complex_alpha"/>
    <property type="match status" value="1"/>
</dbReference>
<dbReference type="GO" id="GO:0030122">
    <property type="term" value="C:AP-2 adaptor complex"/>
    <property type="evidence" value="ECO:0007669"/>
    <property type="project" value="InterPro"/>
</dbReference>
<evidence type="ECO:0000256" key="4">
    <source>
        <dbReference type="ARBA" id="ARBA00022927"/>
    </source>
</evidence>
<proteinExistence type="inferred from homology"/>
<dbReference type="InterPro" id="IPR002553">
    <property type="entry name" value="Clathrin/coatomer_adapt-like_N"/>
</dbReference>
<accession>G4TW42</accession>
<gene>
    <name evidence="11" type="ORF">PIIN_09518</name>
</gene>
<dbReference type="SUPFAM" id="SSF55711">
    <property type="entry name" value="Subdomain of clathrin and coatomer appendage domain"/>
    <property type="match status" value="1"/>
</dbReference>
<evidence type="ECO:0000256" key="7">
    <source>
        <dbReference type="PIRNR" id="PIRNR037091"/>
    </source>
</evidence>
<dbReference type="OMA" id="PVLMHRY"/>
<dbReference type="InterPro" id="IPR013041">
    <property type="entry name" value="Clathrin_app_Ig-like_sf"/>
</dbReference>
<dbReference type="SUPFAM" id="SSF48371">
    <property type="entry name" value="ARM repeat"/>
    <property type="match status" value="1"/>
</dbReference>
<organism evidence="11 12">
    <name type="scientific">Serendipita indica (strain DSM 11827)</name>
    <name type="common">Root endophyte fungus</name>
    <name type="synonym">Piriformospora indica</name>
    <dbReference type="NCBI Taxonomy" id="1109443"/>
    <lineage>
        <taxon>Eukaryota</taxon>
        <taxon>Fungi</taxon>
        <taxon>Dikarya</taxon>
        <taxon>Basidiomycota</taxon>
        <taxon>Agaricomycotina</taxon>
        <taxon>Agaricomycetes</taxon>
        <taxon>Sebacinales</taxon>
        <taxon>Serendipitaceae</taxon>
        <taxon>Serendipita</taxon>
    </lineage>
</organism>
<keyword evidence="2 7" id="KW-0813">Transport</keyword>
<dbReference type="GO" id="GO:0035615">
    <property type="term" value="F:clathrin adaptor activity"/>
    <property type="evidence" value="ECO:0007669"/>
    <property type="project" value="InterPro"/>
</dbReference>
<comment type="caution">
    <text evidence="11">The sequence shown here is derived from an EMBL/GenBank/DDBJ whole genome shotgun (WGS) entry which is preliminary data.</text>
</comment>
<comment type="function">
    <text evidence="7">Adaptins are components of the adaptor complexes which link clathrin to receptors in coated vesicles. Clathrin-associated protein complexes are believed to interact with the cytoplasmic tails of membrane proteins, leading to their selection and concentration.</text>
</comment>
<feature type="binding site" evidence="8">
    <location>
        <position position="16"/>
    </location>
    <ligand>
        <name>a 1,2-diacyl-sn-glycero-3-phospho-(1D-myo-inositol-3,4,5-trisphosphate)</name>
        <dbReference type="ChEBI" id="CHEBI:57836"/>
    </ligand>
</feature>
<dbReference type="Pfam" id="PF01602">
    <property type="entry name" value="Adaptin_N"/>
    <property type="match status" value="1"/>
</dbReference>
<feature type="region of interest" description="Disordered" evidence="9">
    <location>
        <begin position="602"/>
        <end position="622"/>
    </location>
</feature>
<dbReference type="InterPro" id="IPR011989">
    <property type="entry name" value="ARM-like"/>
</dbReference>
<dbReference type="InterPro" id="IPR009028">
    <property type="entry name" value="Coatomer/calthrin_app_sub_C"/>
</dbReference>
<feature type="compositionally biased region" description="Low complexity" evidence="9">
    <location>
        <begin position="607"/>
        <end position="619"/>
    </location>
</feature>
<dbReference type="STRING" id="1109443.G4TW42"/>
<dbReference type="InterPro" id="IPR050840">
    <property type="entry name" value="Adaptor_Complx_Large_Subunit"/>
</dbReference>
<evidence type="ECO:0000256" key="6">
    <source>
        <dbReference type="ARBA" id="ARBA00023176"/>
    </source>
</evidence>
<dbReference type="Gene3D" id="2.60.40.1230">
    <property type="match status" value="1"/>
</dbReference>
<comment type="similarity">
    <text evidence="7">Belongs to the adaptor complexes large subunit family.</text>
</comment>
<dbReference type="InterPro" id="IPR008152">
    <property type="entry name" value="Clathrin_a/b/g-adaptin_app_Ig"/>
</dbReference>
<dbReference type="SUPFAM" id="SSF49348">
    <property type="entry name" value="Clathrin adaptor appendage domain"/>
    <property type="match status" value="1"/>
</dbReference>
<evidence type="ECO:0000256" key="8">
    <source>
        <dbReference type="PIRSR" id="PIRSR037091-1"/>
    </source>
</evidence>
<evidence type="ECO:0000313" key="12">
    <source>
        <dbReference type="Proteomes" id="UP000007148"/>
    </source>
</evidence>
<dbReference type="Proteomes" id="UP000007148">
    <property type="component" value="Unassembled WGS sequence"/>
</dbReference>
<dbReference type="FunCoup" id="G4TW42">
    <property type="interactions" value="391"/>
</dbReference>
<evidence type="ECO:0000256" key="2">
    <source>
        <dbReference type="ARBA" id="ARBA00022448"/>
    </source>
</evidence>
<name>G4TW42_SERID</name>
<evidence type="ECO:0000256" key="3">
    <source>
        <dbReference type="ARBA" id="ARBA00022583"/>
    </source>
</evidence>
<dbReference type="InParanoid" id="G4TW42"/>
<dbReference type="InterPro" id="IPR016024">
    <property type="entry name" value="ARM-type_fold"/>
</dbReference>